<accession>A0A841SUQ2</accession>
<dbReference type="EMBL" id="JACJVQ010000004">
    <property type="protein sequence ID" value="MBB6633357.1"/>
    <property type="molecule type" value="Genomic_DNA"/>
</dbReference>
<proteinExistence type="predicted"/>
<gene>
    <name evidence="2" type="ORF">H7B67_04480</name>
</gene>
<name>A0A841SUQ2_9BACL</name>
<evidence type="ECO:0000313" key="3">
    <source>
        <dbReference type="Proteomes" id="UP000535838"/>
    </source>
</evidence>
<dbReference type="RefSeq" id="WP_185118600.1">
    <property type="nucleotide sequence ID" value="NZ_JACJVQ010000004.1"/>
</dbReference>
<dbReference type="Proteomes" id="UP000535838">
    <property type="component" value="Unassembled WGS sequence"/>
</dbReference>
<comment type="caution">
    <text evidence="2">The sequence shown here is derived from an EMBL/GenBank/DDBJ whole genome shotgun (WGS) entry which is preliminary data.</text>
</comment>
<keyword evidence="3" id="KW-1185">Reference proteome</keyword>
<evidence type="ECO:0000313" key="2">
    <source>
        <dbReference type="EMBL" id="MBB6633357.1"/>
    </source>
</evidence>
<dbReference type="AlphaFoldDB" id="A0A841SUQ2"/>
<feature type="domain" description="YdhG-like" evidence="1">
    <location>
        <begin position="17"/>
        <end position="111"/>
    </location>
</feature>
<reference evidence="2 3" key="1">
    <citation type="submission" date="2020-08" db="EMBL/GenBank/DDBJ databases">
        <title>Cohnella phylogeny.</title>
        <authorList>
            <person name="Dunlap C."/>
        </authorList>
    </citation>
    <scope>NUCLEOTIDE SEQUENCE [LARGE SCALE GENOMIC DNA]</scope>
    <source>
        <strain evidence="2 3">DSM 25241</strain>
    </source>
</reference>
<evidence type="ECO:0000259" key="1">
    <source>
        <dbReference type="Pfam" id="PF08818"/>
    </source>
</evidence>
<organism evidence="2 3">
    <name type="scientific">Cohnella thailandensis</name>
    <dbReference type="NCBI Taxonomy" id="557557"/>
    <lineage>
        <taxon>Bacteria</taxon>
        <taxon>Bacillati</taxon>
        <taxon>Bacillota</taxon>
        <taxon>Bacilli</taxon>
        <taxon>Bacillales</taxon>
        <taxon>Paenibacillaceae</taxon>
        <taxon>Cohnella</taxon>
    </lineage>
</organism>
<dbReference type="InterPro" id="IPR014922">
    <property type="entry name" value="YdhG-like"/>
</dbReference>
<dbReference type="Gene3D" id="3.90.1150.200">
    <property type="match status" value="1"/>
</dbReference>
<protein>
    <submittedName>
        <fullName evidence="2">Iron chaperone</fullName>
    </submittedName>
</protein>
<sequence>MEVLEPFLNRIDNPEHRVRMEDVFAWILSKFPTLEPKIAWNQPMFTDHGTFIIGFSVAKQHMAVAPEEAAMARFAEEIERSGYGHTKGLIRIRWNEPVDFSLLEKLIEFNIEDKADCTTFWRK</sequence>
<dbReference type="Pfam" id="PF08818">
    <property type="entry name" value="DUF1801"/>
    <property type="match status" value="1"/>
</dbReference>
<dbReference type="SUPFAM" id="SSF159888">
    <property type="entry name" value="YdhG-like"/>
    <property type="match status" value="1"/>
</dbReference>